<proteinExistence type="predicted"/>
<dbReference type="Pfam" id="PF13581">
    <property type="entry name" value="HATPase_c_2"/>
    <property type="match status" value="1"/>
</dbReference>
<accession>A0ABN3IYV8</accession>
<keyword evidence="1" id="KW-0808">Transferase</keyword>
<evidence type="ECO:0000313" key="4">
    <source>
        <dbReference type="Proteomes" id="UP001499986"/>
    </source>
</evidence>
<evidence type="ECO:0000256" key="1">
    <source>
        <dbReference type="ARBA" id="ARBA00022527"/>
    </source>
</evidence>
<dbReference type="Gene3D" id="3.30.565.10">
    <property type="entry name" value="Histidine kinase-like ATPase, C-terminal domain"/>
    <property type="match status" value="1"/>
</dbReference>
<feature type="domain" description="Histidine kinase/HSP90-like ATPase" evidence="2">
    <location>
        <begin position="40"/>
        <end position="145"/>
    </location>
</feature>
<comment type="caution">
    <text evidence="3">The sequence shown here is derived from an EMBL/GenBank/DDBJ whole genome shotgun (WGS) entry which is preliminary data.</text>
</comment>
<keyword evidence="1" id="KW-0723">Serine/threonine-protein kinase</keyword>
<keyword evidence="1" id="KW-0418">Kinase</keyword>
<dbReference type="InterPro" id="IPR036890">
    <property type="entry name" value="HATPase_C_sf"/>
</dbReference>
<protein>
    <recommendedName>
        <fullName evidence="2">Histidine kinase/HSP90-like ATPase domain-containing protein</fullName>
    </recommendedName>
</protein>
<dbReference type="SUPFAM" id="SSF55874">
    <property type="entry name" value="ATPase domain of HSP90 chaperone/DNA topoisomerase II/histidine kinase"/>
    <property type="match status" value="1"/>
</dbReference>
<dbReference type="PANTHER" id="PTHR35526">
    <property type="entry name" value="ANTI-SIGMA-F FACTOR RSBW-RELATED"/>
    <property type="match status" value="1"/>
</dbReference>
<dbReference type="InterPro" id="IPR050267">
    <property type="entry name" value="Anti-sigma-factor_SerPK"/>
</dbReference>
<dbReference type="EMBL" id="BAAASE010000010">
    <property type="protein sequence ID" value="GAA2417778.1"/>
    <property type="molecule type" value="Genomic_DNA"/>
</dbReference>
<dbReference type="PANTHER" id="PTHR35526:SF3">
    <property type="entry name" value="ANTI-SIGMA-F FACTOR RSBW"/>
    <property type="match status" value="1"/>
</dbReference>
<dbReference type="CDD" id="cd16936">
    <property type="entry name" value="HATPase_RsbW-like"/>
    <property type="match status" value="1"/>
</dbReference>
<keyword evidence="4" id="KW-1185">Reference proteome</keyword>
<gene>
    <name evidence="3" type="ORF">GCM10010255_66350</name>
</gene>
<reference evidence="4" key="1">
    <citation type="journal article" date="2019" name="Int. J. Syst. Evol. Microbiol.">
        <title>The Global Catalogue of Microorganisms (GCM) 10K type strain sequencing project: providing services to taxonomists for standard genome sequencing and annotation.</title>
        <authorList>
            <consortium name="The Broad Institute Genomics Platform"/>
            <consortium name="The Broad Institute Genome Sequencing Center for Infectious Disease"/>
            <person name="Wu L."/>
            <person name="Ma J."/>
        </authorList>
    </citation>
    <scope>NUCLEOTIDE SEQUENCE [LARGE SCALE GENOMIC DNA]</scope>
    <source>
        <strain evidence="4">JCM 4358</strain>
    </source>
</reference>
<evidence type="ECO:0000259" key="2">
    <source>
        <dbReference type="Pfam" id="PF13581"/>
    </source>
</evidence>
<dbReference type="Proteomes" id="UP001499986">
    <property type="component" value="Unassembled WGS sequence"/>
</dbReference>
<sequence length="162" mass="17101">MEPAESVPDGEGSVMPGAHPMRDTVALDGDGSCIAEARHRAVNFLARVQAEHGLPVSARAMDLTQLVVSELVTNARKYAPGPVLMELRVSGAVVEVVVWDSDPVLPVARAADAGRVGQHGLEIVMAVAQGFEVQREPVGKRITARIALPDDPGGDITGRRPQ</sequence>
<evidence type="ECO:0000313" key="3">
    <source>
        <dbReference type="EMBL" id="GAA2417778.1"/>
    </source>
</evidence>
<dbReference type="InterPro" id="IPR003594">
    <property type="entry name" value="HATPase_dom"/>
</dbReference>
<organism evidence="3 4">
    <name type="scientific">Streptomyces coeruleofuscus</name>
    <dbReference type="NCBI Taxonomy" id="66879"/>
    <lineage>
        <taxon>Bacteria</taxon>
        <taxon>Bacillati</taxon>
        <taxon>Actinomycetota</taxon>
        <taxon>Actinomycetes</taxon>
        <taxon>Kitasatosporales</taxon>
        <taxon>Streptomycetaceae</taxon>
        <taxon>Streptomyces</taxon>
    </lineage>
</organism>
<name>A0ABN3IYV8_9ACTN</name>